<name>A0ACD3APD6_9AGAR</name>
<proteinExistence type="predicted"/>
<organism evidence="1 2">
    <name type="scientific">Pluteus cervinus</name>
    <dbReference type="NCBI Taxonomy" id="181527"/>
    <lineage>
        <taxon>Eukaryota</taxon>
        <taxon>Fungi</taxon>
        <taxon>Dikarya</taxon>
        <taxon>Basidiomycota</taxon>
        <taxon>Agaricomycotina</taxon>
        <taxon>Agaricomycetes</taxon>
        <taxon>Agaricomycetidae</taxon>
        <taxon>Agaricales</taxon>
        <taxon>Pluteineae</taxon>
        <taxon>Pluteaceae</taxon>
        <taxon>Pluteus</taxon>
    </lineage>
</organism>
<evidence type="ECO:0000313" key="2">
    <source>
        <dbReference type="Proteomes" id="UP000308600"/>
    </source>
</evidence>
<accession>A0ACD3APD6</accession>
<keyword evidence="2" id="KW-1185">Reference proteome</keyword>
<dbReference type="Proteomes" id="UP000308600">
    <property type="component" value="Unassembled WGS sequence"/>
</dbReference>
<sequence length="587" mass="66699">MSFDLPLPPQNDPVTARQKIDEEIAQLQAKIIALKNFRNTFTPFSRLHPEVMQEIFVLASRESKYRAVGKTSLLISWVCHHWRVLAQQTSALWSYIDFVEPTWVEAALSRTHNRSLQFSIFCPSERIGQSTPFIPLCLGNLSRISSLSLGADSDTELHRAASSSLLWTTPAPILVALELSGMFLPSQLFSGICPILQRLSLTSCDFHWESLPIHDGLQRLEVTQPVTRTSVDGLMHRLQIAGQHLESISLDNVLLPIITTPNLIHHLPHIRQAFPKITCFSLDEDHLPSATVFLNRISLPHTADYISIGMGNNPEEQLDTVRAFVASRGIEKWSITSLDLELQDDYVHINMTENRNPDNVHVGQHGDRNDGNGDGGQHADQVVNLSKTRTISLHIDTSDDSDVRDVIPIFDILPFFPFKTLTFNGSHTPNHISALTEYLDAKGAIEELNVIEFSVWTFTSILMEQIKRIERIPGWNDPSACRIGSKIRDECRNIIGFHQLKTLSYYGDNSDRYPFDVIYFEILYKWLRSRKRVGLEVERLTFERMNISSESYLMELYEGSVGEIECIEVEEMPDEVGVEEFRVNFDA</sequence>
<gene>
    <name evidence="1" type="ORF">BDN72DRAFT_960946</name>
</gene>
<reference evidence="1 2" key="1">
    <citation type="journal article" date="2019" name="Nat. Ecol. Evol.">
        <title>Megaphylogeny resolves global patterns of mushroom evolution.</title>
        <authorList>
            <person name="Varga T."/>
            <person name="Krizsan K."/>
            <person name="Foldi C."/>
            <person name="Dima B."/>
            <person name="Sanchez-Garcia M."/>
            <person name="Sanchez-Ramirez S."/>
            <person name="Szollosi G.J."/>
            <person name="Szarkandi J.G."/>
            <person name="Papp V."/>
            <person name="Albert L."/>
            <person name="Andreopoulos W."/>
            <person name="Angelini C."/>
            <person name="Antonin V."/>
            <person name="Barry K.W."/>
            <person name="Bougher N.L."/>
            <person name="Buchanan P."/>
            <person name="Buyck B."/>
            <person name="Bense V."/>
            <person name="Catcheside P."/>
            <person name="Chovatia M."/>
            <person name="Cooper J."/>
            <person name="Damon W."/>
            <person name="Desjardin D."/>
            <person name="Finy P."/>
            <person name="Geml J."/>
            <person name="Haridas S."/>
            <person name="Hughes K."/>
            <person name="Justo A."/>
            <person name="Karasinski D."/>
            <person name="Kautmanova I."/>
            <person name="Kiss B."/>
            <person name="Kocsube S."/>
            <person name="Kotiranta H."/>
            <person name="LaButti K.M."/>
            <person name="Lechner B.E."/>
            <person name="Liimatainen K."/>
            <person name="Lipzen A."/>
            <person name="Lukacs Z."/>
            <person name="Mihaltcheva S."/>
            <person name="Morgado L.N."/>
            <person name="Niskanen T."/>
            <person name="Noordeloos M.E."/>
            <person name="Ohm R.A."/>
            <person name="Ortiz-Santana B."/>
            <person name="Ovrebo C."/>
            <person name="Racz N."/>
            <person name="Riley R."/>
            <person name="Savchenko A."/>
            <person name="Shiryaev A."/>
            <person name="Soop K."/>
            <person name="Spirin V."/>
            <person name="Szebenyi C."/>
            <person name="Tomsovsky M."/>
            <person name="Tulloss R.E."/>
            <person name="Uehling J."/>
            <person name="Grigoriev I.V."/>
            <person name="Vagvolgyi C."/>
            <person name="Papp T."/>
            <person name="Martin F.M."/>
            <person name="Miettinen O."/>
            <person name="Hibbett D.S."/>
            <person name="Nagy L.G."/>
        </authorList>
    </citation>
    <scope>NUCLEOTIDE SEQUENCE [LARGE SCALE GENOMIC DNA]</scope>
    <source>
        <strain evidence="1 2">NL-1719</strain>
    </source>
</reference>
<evidence type="ECO:0000313" key="1">
    <source>
        <dbReference type="EMBL" id="TFK67497.1"/>
    </source>
</evidence>
<protein>
    <submittedName>
        <fullName evidence="1">Uncharacterized protein</fullName>
    </submittedName>
</protein>
<dbReference type="EMBL" id="ML208374">
    <property type="protein sequence ID" value="TFK67497.1"/>
    <property type="molecule type" value="Genomic_DNA"/>
</dbReference>